<gene>
    <name evidence="3" type="ORF">JMJ35_003819</name>
</gene>
<proteinExistence type="predicted"/>
<organism evidence="3 4">
    <name type="scientific">Cladonia borealis</name>
    <dbReference type="NCBI Taxonomy" id="184061"/>
    <lineage>
        <taxon>Eukaryota</taxon>
        <taxon>Fungi</taxon>
        <taxon>Dikarya</taxon>
        <taxon>Ascomycota</taxon>
        <taxon>Pezizomycotina</taxon>
        <taxon>Lecanoromycetes</taxon>
        <taxon>OSLEUM clade</taxon>
        <taxon>Lecanoromycetidae</taxon>
        <taxon>Lecanorales</taxon>
        <taxon>Lecanorineae</taxon>
        <taxon>Cladoniaceae</taxon>
        <taxon>Cladonia</taxon>
    </lineage>
</organism>
<dbReference type="Gene3D" id="4.10.240.10">
    <property type="entry name" value="Zn(2)-C6 fungal-type DNA-binding domain"/>
    <property type="match status" value="1"/>
</dbReference>
<dbReference type="InterPro" id="IPR001138">
    <property type="entry name" value="Zn2Cys6_DnaBD"/>
</dbReference>
<reference evidence="3" key="1">
    <citation type="submission" date="2023-03" db="EMBL/GenBank/DDBJ databases">
        <title>Complete genome of Cladonia borealis.</title>
        <authorList>
            <person name="Park H."/>
        </authorList>
    </citation>
    <scope>NUCLEOTIDE SEQUENCE</scope>
    <source>
        <strain evidence="3">ANT050790</strain>
    </source>
</reference>
<keyword evidence="1" id="KW-0539">Nucleus</keyword>
<dbReference type="InterPro" id="IPR053157">
    <property type="entry name" value="Sterol_Uptake_Regulator"/>
</dbReference>
<dbReference type="CDD" id="cd00067">
    <property type="entry name" value="GAL4"/>
    <property type="match status" value="1"/>
</dbReference>
<evidence type="ECO:0000259" key="2">
    <source>
        <dbReference type="PROSITE" id="PS50048"/>
    </source>
</evidence>
<evidence type="ECO:0000313" key="3">
    <source>
        <dbReference type="EMBL" id="KAK0514097.1"/>
    </source>
</evidence>
<evidence type="ECO:0000256" key="1">
    <source>
        <dbReference type="ARBA" id="ARBA00023242"/>
    </source>
</evidence>
<dbReference type="PROSITE" id="PS50048">
    <property type="entry name" value="ZN2_CY6_FUNGAL_2"/>
    <property type="match status" value="1"/>
</dbReference>
<accession>A0AA39R397</accession>
<keyword evidence="4" id="KW-1185">Reference proteome</keyword>
<dbReference type="Pfam" id="PF00172">
    <property type="entry name" value="Zn_clus"/>
    <property type="match status" value="1"/>
</dbReference>
<dbReference type="EMBL" id="JAFEKC020000006">
    <property type="protein sequence ID" value="KAK0514097.1"/>
    <property type="molecule type" value="Genomic_DNA"/>
</dbReference>
<evidence type="ECO:0000313" key="4">
    <source>
        <dbReference type="Proteomes" id="UP001166286"/>
    </source>
</evidence>
<dbReference type="SUPFAM" id="SSF57701">
    <property type="entry name" value="Zn2/Cys6 DNA-binding domain"/>
    <property type="match status" value="1"/>
</dbReference>
<dbReference type="PANTHER" id="PTHR47784:SF5">
    <property type="entry name" value="STEROL UPTAKE CONTROL PROTEIN 2"/>
    <property type="match status" value="1"/>
</dbReference>
<protein>
    <recommendedName>
        <fullName evidence="2">Zn(2)-C6 fungal-type domain-containing protein</fullName>
    </recommendedName>
</protein>
<comment type="caution">
    <text evidence="3">The sequence shown here is derived from an EMBL/GenBank/DDBJ whole genome shotgun (WGS) entry which is preliminary data.</text>
</comment>
<dbReference type="GO" id="GO:0008270">
    <property type="term" value="F:zinc ion binding"/>
    <property type="evidence" value="ECO:0007669"/>
    <property type="project" value="InterPro"/>
</dbReference>
<dbReference type="PRINTS" id="PR00755">
    <property type="entry name" value="AFLATOXINBRP"/>
</dbReference>
<dbReference type="PANTHER" id="PTHR47784">
    <property type="entry name" value="STEROL UPTAKE CONTROL PROTEIN 2"/>
    <property type="match status" value="1"/>
</dbReference>
<sequence>MNLKRPHNKSRFGCSRCKSHRIKCDERRPRCSQCDRYSVACEYPSACQKTTDQACLGLDSKSSLSRNFGEMRTCITGLQLIHNWTLETYKGFGDTIEEHSFWQIEVPQLAFTHPLLMHSLLAISCLDLARRSADRRVDYPTIAAEHQNKALPAYRSIISDLERSKTEQNGRAMVAFTNLTTIYAVLSPVSTDPQLSKASRVVAHAIESFSLLRGSAKIVAVVGDSSLGCALASLTRAVSGDISLSLNPEDAHLAILEPSISRDLGVSPLGADDRSQVISNALYLLRRCFAMLYLPSNPVRIVRALKMWVESIANTYLEMLRELRSGALVVLAHWCIMLKRAETTWYLQGSAENIMSMIAGVLDEEWRAQIAWPLQVVYNQG</sequence>
<dbReference type="AlphaFoldDB" id="A0AA39R397"/>
<name>A0AA39R397_9LECA</name>
<dbReference type="PROSITE" id="PS00463">
    <property type="entry name" value="ZN2_CY6_FUNGAL_1"/>
    <property type="match status" value="1"/>
</dbReference>
<dbReference type="Proteomes" id="UP001166286">
    <property type="component" value="Unassembled WGS sequence"/>
</dbReference>
<dbReference type="GO" id="GO:0001228">
    <property type="term" value="F:DNA-binding transcription activator activity, RNA polymerase II-specific"/>
    <property type="evidence" value="ECO:0007669"/>
    <property type="project" value="TreeGrafter"/>
</dbReference>
<dbReference type="InterPro" id="IPR036864">
    <property type="entry name" value="Zn2-C6_fun-type_DNA-bd_sf"/>
</dbReference>
<dbReference type="SMART" id="SM00066">
    <property type="entry name" value="GAL4"/>
    <property type="match status" value="1"/>
</dbReference>
<feature type="domain" description="Zn(2)-C6 fungal-type" evidence="2">
    <location>
        <begin position="13"/>
        <end position="43"/>
    </location>
</feature>